<dbReference type="Pfam" id="PF25894">
    <property type="entry name" value="WHD_HELB"/>
    <property type="match status" value="1"/>
</dbReference>
<feature type="region of interest" description="Disordered" evidence="3">
    <location>
        <begin position="963"/>
        <end position="1033"/>
    </location>
</feature>
<reference evidence="6" key="2">
    <citation type="submission" date="2025-09" db="UniProtKB">
        <authorList>
            <consortium name="Ensembl"/>
        </authorList>
    </citation>
    <scope>IDENTIFICATION</scope>
</reference>
<dbReference type="Ensembl" id="ENSLLET00000032182.1">
    <property type="protein sequence ID" value="ENSLLEP00000030993.1"/>
    <property type="gene ID" value="ENSLLEG00000019617.1"/>
</dbReference>
<keyword evidence="7" id="KW-1185">Reference proteome</keyword>
<evidence type="ECO:0000313" key="6">
    <source>
        <dbReference type="Ensembl" id="ENSLLEP00000030993.1"/>
    </source>
</evidence>
<dbReference type="AlphaFoldDB" id="A0A8C5Q2L3"/>
<evidence type="ECO:0000256" key="2">
    <source>
        <dbReference type="ARBA" id="ARBA00022840"/>
    </source>
</evidence>
<dbReference type="Gene3D" id="3.40.50.300">
    <property type="entry name" value="P-loop containing nucleotide triphosphate hydrolases"/>
    <property type="match status" value="2"/>
</dbReference>
<evidence type="ECO:0000256" key="3">
    <source>
        <dbReference type="SAM" id="MobiDB-lite"/>
    </source>
</evidence>
<feature type="compositionally biased region" description="Basic and acidic residues" evidence="3">
    <location>
        <begin position="985"/>
        <end position="999"/>
    </location>
</feature>
<evidence type="ECO:0000256" key="1">
    <source>
        <dbReference type="ARBA" id="ARBA00022741"/>
    </source>
</evidence>
<proteinExistence type="predicted"/>
<dbReference type="InterPro" id="IPR027417">
    <property type="entry name" value="P-loop_NTPase"/>
</dbReference>
<dbReference type="Pfam" id="PF13604">
    <property type="entry name" value="AAA_30"/>
    <property type="match status" value="1"/>
</dbReference>
<dbReference type="InterPro" id="IPR050534">
    <property type="entry name" value="Coronavir_polyprotein_1ab"/>
</dbReference>
<organism evidence="6 7">
    <name type="scientific">Leptobrachium leishanense</name>
    <name type="common">Leishan spiny toad</name>
    <dbReference type="NCBI Taxonomy" id="445787"/>
    <lineage>
        <taxon>Eukaryota</taxon>
        <taxon>Metazoa</taxon>
        <taxon>Chordata</taxon>
        <taxon>Craniata</taxon>
        <taxon>Vertebrata</taxon>
        <taxon>Euteleostomi</taxon>
        <taxon>Amphibia</taxon>
        <taxon>Batrachia</taxon>
        <taxon>Anura</taxon>
        <taxon>Pelobatoidea</taxon>
        <taxon>Megophryidae</taxon>
        <taxon>Leptobrachium</taxon>
    </lineage>
</organism>
<dbReference type="SUPFAM" id="SSF52540">
    <property type="entry name" value="P-loop containing nucleoside triphosphate hydrolases"/>
    <property type="match status" value="2"/>
</dbReference>
<dbReference type="GO" id="GO:2000042">
    <property type="term" value="P:negative regulation of double-strand break repair via homologous recombination"/>
    <property type="evidence" value="ECO:0007669"/>
    <property type="project" value="TreeGrafter"/>
</dbReference>
<feature type="region of interest" description="Disordered" evidence="3">
    <location>
        <begin position="390"/>
        <end position="415"/>
    </location>
</feature>
<reference evidence="6" key="1">
    <citation type="submission" date="2025-08" db="UniProtKB">
        <authorList>
            <consortium name="Ensembl"/>
        </authorList>
    </citation>
    <scope>IDENTIFICATION</scope>
</reference>
<feature type="region of interest" description="Disordered" evidence="3">
    <location>
        <begin position="778"/>
        <end position="800"/>
    </location>
</feature>
<name>A0A8C5Q2L3_9ANUR</name>
<evidence type="ECO:0000259" key="4">
    <source>
        <dbReference type="Pfam" id="PF13538"/>
    </source>
</evidence>
<dbReference type="Pfam" id="PF13538">
    <property type="entry name" value="UvrD_C_2"/>
    <property type="match status" value="1"/>
</dbReference>
<evidence type="ECO:0008006" key="8">
    <source>
        <dbReference type="Google" id="ProtNLM"/>
    </source>
</evidence>
<dbReference type="CDD" id="cd17933">
    <property type="entry name" value="DEXSc_RecD-like"/>
    <property type="match status" value="1"/>
</dbReference>
<dbReference type="OrthoDB" id="416437at2759"/>
<dbReference type="GO" id="GO:0005524">
    <property type="term" value="F:ATP binding"/>
    <property type="evidence" value="ECO:0007669"/>
    <property type="project" value="UniProtKB-KW"/>
</dbReference>
<feature type="region of interest" description="Disordered" evidence="3">
    <location>
        <begin position="20"/>
        <end position="43"/>
    </location>
</feature>
<dbReference type="Proteomes" id="UP000694569">
    <property type="component" value="Unplaced"/>
</dbReference>
<dbReference type="PANTHER" id="PTHR43788:SF6">
    <property type="entry name" value="DNA HELICASE B"/>
    <property type="match status" value="1"/>
</dbReference>
<feature type="compositionally biased region" description="Polar residues" evidence="3">
    <location>
        <begin position="398"/>
        <end position="412"/>
    </location>
</feature>
<evidence type="ECO:0000313" key="7">
    <source>
        <dbReference type="Proteomes" id="UP000694569"/>
    </source>
</evidence>
<accession>A0A8C5Q2L3</accession>
<feature type="compositionally biased region" description="Acidic residues" evidence="3">
    <location>
        <begin position="32"/>
        <end position="43"/>
    </location>
</feature>
<dbReference type="InterPro" id="IPR027785">
    <property type="entry name" value="UvrD-like_helicase_C"/>
</dbReference>
<feature type="domain" description="DNA helicase B winged helix" evidence="5">
    <location>
        <begin position="244"/>
        <end position="353"/>
    </location>
</feature>
<sequence length="1057" mass="118923">MSASRYRARVIHRVLQGQLLPDKTPQRADADNAGEEEDEDIEDSDPHFMDAEEIAGGGTVVTSWTPKKTRVVIKDNGVEHHVTGVFPLLDSWWSVTVEVKSVKRQYFTQGHPSYDLIEDSFDRRDNDGKRSLLSLFLRTCGVNPELVQSFLDWLPEDTLVDFHNLTEIIANYAKTPKSMDFTPYILNSVPGRIAMRAHDIPLVLRYLPRLLPRHVKSLLMVERKHKARESTASNNPLPDKLPEIEDLLRFDPWKLGFGLIVSKELHLYHCEASWENLCTCDSLLDSISDLQAHALIIYNKLKRTCYELGDTYMEQNLLTKDVSKDMATESAWKALEFLKDKGVVVLEGERVFLHNFHKYEKDIATYIHHLTVTKSWVLDIEPDEVLKAAQVHQPAEPQGNSNTENKSAVSDNDPSDECMKTLHITDCVPSLEKPNLAVLDEDQKKAVRLICSNPVTIISGKGGCGKTTIVSLVFRALIRKENEEVEMACRAFESEMNEMDEWKCNGTWTGLKSEGPISVLLTAPTGKAAAILKKKTKLPAATLHQVTCSYSTWKKQHNDNPDLKKEWKFSKVEVLVVDEGSLVSVDILSTALKLLSHHGKLAKLILLGDVRQLPSIQPGNLLADVFNVLDKLKWAVELRKNHRAESQLIVDNATRISQQWPVHFDAVIDLTRGTDVEMPTEDKKFILVALPDSDGYELQVAVEKLLARGPGLQDHKRSQFIAFRKNDCMLINELCCKHYSQHNIKNCKGKFEFQCKDKVCCTKNAYVKDLLTKTASEKAEENVSGTQLPGTHPGAEAENGCNLGKPKEPNDDERLCNGEVFFIIADVERDRIRELTLADDDREFTLNYKALRSRSGMRHAWARTIHTFQGSEEDTVVYVLSTAGRQNWKHVYTAVTRGRKRVYIIAKMSQLDQAIANKARERKTRLQYRLNTLLQQSKNHSNPTHSPPATKIIDSQTQYPLLEGQDWSPSRAPFLRVPGTPTQRDNGDHPVQADDHNGGEGDSPVQKRTGGSIDDPGTPSKVSRFGSNNTDVSTSPLATASLQNLSIGSPCTKQLKF</sequence>
<dbReference type="GeneTree" id="ENSGT00390000006913"/>
<dbReference type="PANTHER" id="PTHR43788">
    <property type="entry name" value="DNA2/NAM7 HELICASE FAMILY MEMBER"/>
    <property type="match status" value="1"/>
</dbReference>
<dbReference type="GO" id="GO:0017116">
    <property type="term" value="F:single-stranded DNA helicase activity"/>
    <property type="evidence" value="ECO:0007669"/>
    <property type="project" value="TreeGrafter"/>
</dbReference>
<keyword evidence="1" id="KW-0547">Nucleotide-binding</keyword>
<evidence type="ECO:0000259" key="5">
    <source>
        <dbReference type="Pfam" id="PF25894"/>
    </source>
</evidence>
<dbReference type="CDD" id="cd18809">
    <property type="entry name" value="SF1_C_RecD"/>
    <property type="match status" value="1"/>
</dbReference>
<keyword evidence="2" id="KW-0067">ATP-binding</keyword>
<protein>
    <recommendedName>
        <fullName evidence="8">DNA helicase B</fullName>
    </recommendedName>
</protein>
<feature type="domain" description="UvrD-like helicase C-terminal" evidence="4">
    <location>
        <begin position="859"/>
        <end position="905"/>
    </location>
</feature>
<dbReference type="InterPro" id="IPR058839">
    <property type="entry name" value="WHD_HELB"/>
</dbReference>